<evidence type="ECO:0000256" key="5">
    <source>
        <dbReference type="ARBA" id="ARBA00022737"/>
    </source>
</evidence>
<accession>A0AB34KCT4</accession>
<dbReference type="Pfam" id="PF25828">
    <property type="entry name" value="CC_Cfap43"/>
    <property type="match status" value="3"/>
</dbReference>
<evidence type="ECO:0000256" key="4">
    <source>
        <dbReference type="ARBA" id="ARBA00022574"/>
    </source>
</evidence>
<dbReference type="PANTHER" id="PTHR14885:SF1">
    <property type="entry name" value="CILIA- AND FLAGELLA-ASSOCIATED PROTEIN 43"/>
    <property type="match status" value="1"/>
</dbReference>
<feature type="compositionally biased region" description="Basic and acidic residues" evidence="10">
    <location>
        <begin position="969"/>
        <end position="979"/>
    </location>
</feature>
<feature type="coiled-coil region" evidence="9">
    <location>
        <begin position="1029"/>
        <end position="1056"/>
    </location>
</feature>
<keyword evidence="6 9" id="KW-0175">Coiled coil</keyword>
<evidence type="ECO:0000313" key="11">
    <source>
        <dbReference type="EMBL" id="KAL1530923.1"/>
    </source>
</evidence>
<keyword evidence="5" id="KW-0677">Repeat</keyword>
<protein>
    <recommendedName>
        <fullName evidence="13">Cilia- and flagella-associated protein 43</fullName>
    </recommendedName>
</protein>
<evidence type="ECO:0000256" key="7">
    <source>
        <dbReference type="ARBA" id="ARBA00023212"/>
    </source>
</evidence>
<comment type="caution">
    <text evidence="11">The sequence shown here is derived from an EMBL/GenBank/DDBJ whole genome shotgun (WGS) entry which is preliminary data.</text>
</comment>
<feature type="region of interest" description="Disordered" evidence="10">
    <location>
        <begin position="941"/>
        <end position="979"/>
    </location>
</feature>
<organism evidence="11 12">
    <name type="scientific">Prymnesium parvum</name>
    <name type="common">Toxic golden alga</name>
    <dbReference type="NCBI Taxonomy" id="97485"/>
    <lineage>
        <taxon>Eukaryota</taxon>
        <taxon>Haptista</taxon>
        <taxon>Haptophyta</taxon>
        <taxon>Prymnesiophyceae</taxon>
        <taxon>Prymnesiales</taxon>
        <taxon>Prymnesiaceae</taxon>
        <taxon>Prymnesium</taxon>
    </lineage>
</organism>
<dbReference type="InterPro" id="IPR015943">
    <property type="entry name" value="WD40/YVTN_repeat-like_dom_sf"/>
</dbReference>
<dbReference type="PANTHER" id="PTHR14885">
    <property type="entry name" value="CILIA- AND FLAGELLA-ASSOCIATED PROTEIN 43-RELATED"/>
    <property type="match status" value="1"/>
</dbReference>
<evidence type="ECO:0000256" key="1">
    <source>
        <dbReference type="ARBA" id="ARBA00004138"/>
    </source>
</evidence>
<evidence type="ECO:0000256" key="10">
    <source>
        <dbReference type="SAM" id="MobiDB-lite"/>
    </source>
</evidence>
<sequence length="1723" mass="190997">MPEVKPEWASGVSTAQLLFQDAKTVVGIAGQHLKFVPSSMLSSNQPLELYPGTGHGKLRHGLSLIATCPKAQLFAYTEPSLDPGITICAYPSMVETAVLRARLDAVGGYTALAFSRSGHRLASLSELPEPTLTIWRPLQRDILISSRVSTLFTNISFNPASEGSLCTWVGKRMVVWEIKLQHETHFLNSTDVLPADDTGTAGNWTCCSWAPNEELFAGSNTGAVVLVHAKLPADAQISGANTPPLQSSSALVSTIPVSGLLADATHVVVGCIDSSVTWYAKGKYAVALFSVQLDAQMLSGLTYSPDFLTILATTTNGDAYLLEYQGKQVPTDAVPLSQLSSVLQVRPIGMGFSDGAVASAKLWSSETGRDELLTIHADRTLRCLDSSTRLLSAQIEIAGEAPLSSLATCSACSVAAVGSHDGVLRLFVRNADGLTLVWRQRLSKQPISSICFDGSSKYCAAACDDGNVFCLMLESSVQRLPVMQMPGRPICLAWWQPSFKGALPRLLVGLADGHVLRTQAPRMGKLHSLEDANVIKLPSLPVAIEPVPALYASQPEEGCTSFFALCQNRTLSVFTMLDQGPKVAEMPLRKPATADSKIDLTLNAAGAAKLTALAFSSDAGYIATAGVHGAVAVLPLNNQYECGTAQVHSSITGGVAALTFCNVGSDEERLLAVGVDGTVYALKVQSEGTQRPPLDMSAQPRRTLEMSAIADSTTVVSSRPLDVDEDDELAEEEIEQIEEPTVLELATIGATVGNEVRQSEARDAIAAGVASLKDRLNQLIEVNASLADDDLEKLTPEDFIIDLAQQQAWREEGSREVETLKQQIYRENLTNELVANRMKKEFWDSMDAPSVTLHAMQFSNGSNAPASNVKASICSYTMPKQLQSEAKKLAQIKLLRKTERVVMQWEHADKNTRSKAPRMQASDVFEAPDIFGYGIGEVVKPLPQQGDKDEKKSLRKRDTVAEMEEEDPDMSKREEDASKPCTEADKMLYSHFSLHTPWRKVSQMTMHSEQQQEIKTKFNVQFNSLLAMKRSEMDRVKEKQARIKEITAELARLHVQAEDDVQGELGLGPDEEPEKVLEVKEHEITSPKFVSKEEREKLARLQAEAEAKAKANAADNLGERGLKHMMNGTLETRREEEEIFKDIVRPEWMDKPADELTDEEKADIKEFEAKVKKLEAEREKRCKGLTTELQKLHTDISDICNAFNTKVAMLADTKMEYDQAVFESEMLCIKLAQARLRKELFQKREAELEAELKTVEEEKAEISLRLIAFKKEVTAQQELVESLSAEDKAQEKAFKRDFMDVPEFIDQLQKLYRRRKMLTVLKGSRKSAASKRMSAAPANEIKLKRQPSSYKSSQINAVGAMCKTSVTDSAAPVDLGEEVKPPKQEGRDPYFECDAAASEQVVEPLDAAVDMPEGLSFDVWDRLVDARNMKVASEEDLRNETARLAEMTTYLTTLAAQEDQIKAKIAAVTDDLEARREAELRASWNLELPFKLKQGQIEVEEAAVVTDFSDALLIHRSEVKNLNDQIRALGAEKVQILTEIRNFRKLIVMLQWENKRTDMEAVDLVERTKEFQLLRVTRDLQNKIRGGSEENQQVEVATLERKLESLKGAHEDKMAELKRQIAKIDRMVADKEAEMASLQGQIEQLEGSVLERKMIHEIQTKNKDASGDGFRRFEEMHMKRKLQTLVGMQTQEVELLREELDRLRRRTFPTFTHTDTGRGPVPF</sequence>
<evidence type="ECO:0000256" key="3">
    <source>
        <dbReference type="ARBA" id="ARBA00022490"/>
    </source>
</evidence>
<feature type="coiled-coil region" evidence="9">
    <location>
        <begin position="1589"/>
        <end position="1648"/>
    </location>
</feature>
<feature type="coiled-coil region" evidence="9">
    <location>
        <begin position="1231"/>
        <end position="1272"/>
    </location>
</feature>
<keyword evidence="12" id="KW-1185">Reference proteome</keyword>
<dbReference type="SMART" id="SM00320">
    <property type="entry name" value="WD40"/>
    <property type="match status" value="5"/>
</dbReference>
<evidence type="ECO:0008006" key="13">
    <source>
        <dbReference type="Google" id="ProtNLM"/>
    </source>
</evidence>
<feature type="compositionally biased region" description="Basic and acidic residues" evidence="10">
    <location>
        <begin position="946"/>
        <end position="960"/>
    </location>
</feature>
<proteinExistence type="predicted"/>
<dbReference type="EMBL" id="JBGBPQ010000001">
    <property type="protein sequence ID" value="KAL1530923.1"/>
    <property type="molecule type" value="Genomic_DNA"/>
</dbReference>
<evidence type="ECO:0000256" key="8">
    <source>
        <dbReference type="ARBA" id="ARBA00023273"/>
    </source>
</evidence>
<evidence type="ECO:0000256" key="2">
    <source>
        <dbReference type="ARBA" id="ARBA00004245"/>
    </source>
</evidence>
<evidence type="ECO:0000256" key="6">
    <source>
        <dbReference type="ARBA" id="ARBA00023054"/>
    </source>
</evidence>
<dbReference type="GO" id="GO:0005930">
    <property type="term" value="C:axoneme"/>
    <property type="evidence" value="ECO:0007669"/>
    <property type="project" value="TreeGrafter"/>
</dbReference>
<evidence type="ECO:0000256" key="9">
    <source>
        <dbReference type="SAM" id="Coils"/>
    </source>
</evidence>
<name>A0AB34KCT4_PRYPA</name>
<keyword evidence="4" id="KW-0853">WD repeat</keyword>
<keyword evidence="7" id="KW-0206">Cytoskeleton</keyword>
<dbReference type="SUPFAM" id="SSF50998">
    <property type="entry name" value="Quinoprotein alcohol dehydrogenase-like"/>
    <property type="match status" value="1"/>
</dbReference>
<dbReference type="GO" id="GO:0060271">
    <property type="term" value="P:cilium assembly"/>
    <property type="evidence" value="ECO:0007669"/>
    <property type="project" value="TreeGrafter"/>
</dbReference>
<comment type="subcellular location">
    <subcellularLocation>
        <location evidence="1">Cell projection</location>
        <location evidence="1">Cilium</location>
    </subcellularLocation>
    <subcellularLocation>
        <location evidence="2">Cytoplasm</location>
        <location evidence="2">Cytoskeleton</location>
    </subcellularLocation>
</comment>
<dbReference type="Proteomes" id="UP001515480">
    <property type="component" value="Unassembled WGS sequence"/>
</dbReference>
<keyword evidence="3" id="KW-0963">Cytoplasm</keyword>
<dbReference type="Gene3D" id="2.130.10.10">
    <property type="entry name" value="YVTN repeat-like/Quinoprotein amine dehydrogenase"/>
    <property type="match status" value="3"/>
</dbReference>
<gene>
    <name evidence="11" type="ORF">AB1Y20_001814</name>
</gene>
<dbReference type="InterPro" id="IPR001680">
    <property type="entry name" value="WD40_rpt"/>
</dbReference>
<dbReference type="InterPro" id="IPR011047">
    <property type="entry name" value="Quinoprotein_ADH-like_sf"/>
</dbReference>
<reference evidence="11 12" key="1">
    <citation type="journal article" date="2024" name="Science">
        <title>Giant polyketide synthase enzymes in the biosynthesis of giant marine polyether toxins.</title>
        <authorList>
            <person name="Fallon T.R."/>
            <person name="Shende V.V."/>
            <person name="Wierzbicki I.H."/>
            <person name="Pendleton A.L."/>
            <person name="Watervoot N.F."/>
            <person name="Auber R.P."/>
            <person name="Gonzalez D.J."/>
            <person name="Wisecaver J.H."/>
            <person name="Moore B.S."/>
        </authorList>
    </citation>
    <scope>NUCLEOTIDE SEQUENCE [LARGE SCALE GENOMIC DNA]</scope>
    <source>
        <strain evidence="11 12">12B1</strain>
    </source>
</reference>
<evidence type="ECO:0000313" key="12">
    <source>
        <dbReference type="Proteomes" id="UP001515480"/>
    </source>
</evidence>
<keyword evidence="8" id="KW-0966">Cell projection</keyword>